<dbReference type="Pfam" id="PF00005">
    <property type="entry name" value="ABC_tran"/>
    <property type="match status" value="2"/>
</dbReference>
<evidence type="ECO:0000256" key="4">
    <source>
        <dbReference type="ARBA" id="ARBA00022475"/>
    </source>
</evidence>
<reference evidence="9 10" key="1">
    <citation type="submission" date="2018-10" db="EMBL/GenBank/DDBJ databases">
        <title>Draft genome of Cortibacter populi DSM10536.</title>
        <authorList>
            <person name="Bernier A.-M."/>
            <person name="Bernard K."/>
        </authorList>
    </citation>
    <scope>NUCLEOTIDE SEQUENCE [LARGE SCALE GENOMIC DNA]</scope>
    <source>
        <strain evidence="9 10">DSM 105136</strain>
    </source>
</reference>
<dbReference type="InterPro" id="IPR027417">
    <property type="entry name" value="P-loop_NTPase"/>
</dbReference>
<dbReference type="FunFam" id="3.40.50.300:FF:000016">
    <property type="entry name" value="Oligopeptide ABC transporter ATP-binding component"/>
    <property type="match status" value="1"/>
</dbReference>
<dbReference type="InterPro" id="IPR017871">
    <property type="entry name" value="ABC_transporter-like_CS"/>
</dbReference>
<evidence type="ECO:0000256" key="1">
    <source>
        <dbReference type="ARBA" id="ARBA00004417"/>
    </source>
</evidence>
<dbReference type="SUPFAM" id="SSF52540">
    <property type="entry name" value="P-loop containing nucleoside triphosphate hydrolases"/>
    <property type="match status" value="2"/>
</dbReference>
<keyword evidence="7" id="KW-0472">Membrane</keyword>
<feature type="domain" description="ABC transporter" evidence="8">
    <location>
        <begin position="288"/>
        <end position="531"/>
    </location>
</feature>
<dbReference type="CDD" id="cd03257">
    <property type="entry name" value="ABC_NikE_OppD_transporters"/>
    <property type="match status" value="2"/>
</dbReference>
<evidence type="ECO:0000256" key="3">
    <source>
        <dbReference type="ARBA" id="ARBA00022448"/>
    </source>
</evidence>
<keyword evidence="10" id="KW-1185">Reference proteome</keyword>
<evidence type="ECO:0000256" key="6">
    <source>
        <dbReference type="ARBA" id="ARBA00022840"/>
    </source>
</evidence>
<dbReference type="GO" id="GO:0055085">
    <property type="term" value="P:transmembrane transport"/>
    <property type="evidence" value="ECO:0007669"/>
    <property type="project" value="UniProtKB-ARBA"/>
</dbReference>
<dbReference type="InterPro" id="IPR013563">
    <property type="entry name" value="Oligopep_ABC_C"/>
</dbReference>
<keyword evidence="3" id="KW-0813">Transport</keyword>
<dbReference type="InterPro" id="IPR050388">
    <property type="entry name" value="ABC_Ni/Peptide_Import"/>
</dbReference>
<dbReference type="GO" id="GO:0005524">
    <property type="term" value="F:ATP binding"/>
    <property type="evidence" value="ECO:0007669"/>
    <property type="project" value="UniProtKB-KW"/>
</dbReference>
<evidence type="ECO:0000259" key="8">
    <source>
        <dbReference type="PROSITE" id="PS50893"/>
    </source>
</evidence>
<dbReference type="NCBIfam" id="NF007739">
    <property type="entry name" value="PRK10419.1"/>
    <property type="match status" value="2"/>
</dbReference>
<evidence type="ECO:0000313" key="10">
    <source>
        <dbReference type="Proteomes" id="UP000278006"/>
    </source>
</evidence>
<dbReference type="GO" id="GO:0005886">
    <property type="term" value="C:plasma membrane"/>
    <property type="evidence" value="ECO:0007669"/>
    <property type="project" value="UniProtKB-SubCell"/>
</dbReference>
<dbReference type="Proteomes" id="UP000278006">
    <property type="component" value="Unassembled WGS sequence"/>
</dbReference>
<dbReference type="PANTHER" id="PTHR43297:SF2">
    <property type="entry name" value="DIPEPTIDE TRANSPORT ATP-BINDING PROTEIN DPPD"/>
    <property type="match status" value="1"/>
</dbReference>
<organism evidence="9 10">
    <name type="scientific">Corticibacter populi</name>
    <dbReference type="NCBI Taxonomy" id="1550736"/>
    <lineage>
        <taxon>Bacteria</taxon>
        <taxon>Pseudomonadati</taxon>
        <taxon>Pseudomonadota</taxon>
        <taxon>Betaproteobacteria</taxon>
        <taxon>Burkholderiales</taxon>
        <taxon>Comamonadaceae</taxon>
        <taxon>Corticibacter</taxon>
    </lineage>
</organism>
<evidence type="ECO:0000256" key="2">
    <source>
        <dbReference type="ARBA" id="ARBA00005417"/>
    </source>
</evidence>
<proteinExistence type="inferred from homology"/>
<dbReference type="PROSITE" id="PS00211">
    <property type="entry name" value="ABC_TRANSPORTER_1"/>
    <property type="match status" value="2"/>
</dbReference>
<evidence type="ECO:0000256" key="7">
    <source>
        <dbReference type="ARBA" id="ARBA00023136"/>
    </source>
</evidence>
<dbReference type="GO" id="GO:0015833">
    <property type="term" value="P:peptide transport"/>
    <property type="evidence" value="ECO:0007669"/>
    <property type="project" value="InterPro"/>
</dbReference>
<dbReference type="RefSeq" id="WP_122229507.1">
    <property type="nucleotide sequence ID" value="NZ_RDQO01000003.1"/>
</dbReference>
<dbReference type="PROSITE" id="PS50893">
    <property type="entry name" value="ABC_TRANSPORTER_2"/>
    <property type="match status" value="2"/>
</dbReference>
<dbReference type="InterPro" id="IPR003439">
    <property type="entry name" value="ABC_transporter-like_ATP-bd"/>
</dbReference>
<comment type="caution">
    <text evidence="9">The sequence shown here is derived from an EMBL/GenBank/DDBJ whole genome shotgun (WGS) entry which is preliminary data.</text>
</comment>
<dbReference type="SMART" id="SM00382">
    <property type="entry name" value="AAA"/>
    <property type="match status" value="2"/>
</dbReference>
<evidence type="ECO:0000256" key="5">
    <source>
        <dbReference type="ARBA" id="ARBA00022741"/>
    </source>
</evidence>
<dbReference type="AlphaFoldDB" id="A0A3M6QS33"/>
<sequence>MSTNHAKALLEIDQLSIQFGEKTAVDALSLSLQAGERLALVGESGSGKSVTALAILRLLNAARVQGQIRFAGDNLNAKSERQMQAIRGADISMVFQEPMTALNPVYTIGRQIAESISLHQGVHPRAARPRVIELLEQVGIDDAARRSYAYPHQLSGGQRQRAVIAMALACRPRLLLADEPTTALDVTLRRQIIDLLLDVQKQQANGQNMAILLITHDLGLVRHFAQRVAVMEHGRLVEVAPVEALFTAPQHPYTRKLLASTPRREVRPVAADAPVLLQARGVAVDYPVPGKGLAALVRPATRLRALDGIDLDLRAGETLGIVGESGSGKSTLAAALLGLQRTSAGEIRVFGRPRSDYARRERRALSARIQAVFQDPFSSLSPRQTVEQIVGEGVALHQRHFDADARCQLVLQALAEVGLPADAAGRFPHEFSGGQRQRIAIARALILQPAIVILDEPTSALDVSIQQQILQLLTDLQQRHGFAYVLISHDIAVVRALAHRVLVTCHGRIVEHGEVSAILTAPSHGYTKKLIESV</sequence>
<protein>
    <submittedName>
        <fullName evidence="9">ABC transporter ATP-binding protein</fullName>
    </submittedName>
</protein>
<name>A0A3M6QS33_9BURK</name>
<dbReference type="Pfam" id="PF08352">
    <property type="entry name" value="oligo_HPY"/>
    <property type="match status" value="2"/>
</dbReference>
<dbReference type="GO" id="GO:0016887">
    <property type="term" value="F:ATP hydrolysis activity"/>
    <property type="evidence" value="ECO:0007669"/>
    <property type="project" value="InterPro"/>
</dbReference>
<comment type="similarity">
    <text evidence="2">Belongs to the ABC transporter superfamily.</text>
</comment>
<comment type="subcellular location">
    <subcellularLocation>
        <location evidence="1">Cell inner membrane</location>
        <topology evidence="1">Peripheral membrane protein</topology>
    </subcellularLocation>
</comment>
<evidence type="ECO:0000313" key="9">
    <source>
        <dbReference type="EMBL" id="RMX05848.1"/>
    </source>
</evidence>
<feature type="domain" description="ABC transporter" evidence="8">
    <location>
        <begin position="10"/>
        <end position="258"/>
    </location>
</feature>
<dbReference type="PANTHER" id="PTHR43297">
    <property type="entry name" value="OLIGOPEPTIDE TRANSPORT ATP-BINDING PROTEIN APPD"/>
    <property type="match status" value="1"/>
</dbReference>
<keyword evidence="6 9" id="KW-0067">ATP-binding</keyword>
<dbReference type="InterPro" id="IPR003593">
    <property type="entry name" value="AAA+_ATPase"/>
</dbReference>
<keyword evidence="4" id="KW-1003">Cell membrane</keyword>
<gene>
    <name evidence="9" type="ORF">D8I35_11890</name>
</gene>
<dbReference type="Gene3D" id="3.40.50.300">
    <property type="entry name" value="P-loop containing nucleotide triphosphate hydrolases"/>
    <property type="match status" value="2"/>
</dbReference>
<dbReference type="NCBIfam" id="NF008453">
    <property type="entry name" value="PRK11308.1"/>
    <property type="match status" value="2"/>
</dbReference>
<keyword evidence="5" id="KW-0547">Nucleotide-binding</keyword>
<accession>A0A3M6QS33</accession>
<dbReference type="EMBL" id="RDQO01000003">
    <property type="protein sequence ID" value="RMX05848.1"/>
    <property type="molecule type" value="Genomic_DNA"/>
</dbReference>
<dbReference type="OrthoDB" id="9802772at2"/>